<accession>A0ABR9D581</accession>
<keyword evidence="2" id="KW-1185">Reference proteome</keyword>
<reference evidence="1 2" key="1">
    <citation type="submission" date="2020-09" db="EMBL/GenBank/DDBJ databases">
        <title>Methylomonas albis sp. nov. and Methylomonas fluvii sp. nov.: Two cold-adapted methanotrophs from the River Elbe and an amended description of Methylovulum psychrotolerans strain Eb1.</title>
        <authorList>
            <person name="Bussmann I.K."/>
            <person name="Klings K.-W."/>
            <person name="Warnstedt J."/>
            <person name="Hoppert M."/>
            <person name="Saborowski A."/>
            <person name="Horn F."/>
            <person name="Liebner S."/>
        </authorList>
    </citation>
    <scope>NUCLEOTIDE SEQUENCE [LARGE SCALE GENOMIC DNA]</scope>
    <source>
        <strain evidence="1 2">EbA</strain>
    </source>
</reference>
<evidence type="ECO:0000313" key="1">
    <source>
        <dbReference type="EMBL" id="MBD9358287.1"/>
    </source>
</evidence>
<comment type="caution">
    <text evidence="1">The sequence shown here is derived from an EMBL/GenBank/DDBJ whole genome shotgun (WGS) entry which is preliminary data.</text>
</comment>
<dbReference type="RefSeq" id="WP_192376506.1">
    <property type="nucleotide sequence ID" value="NZ_CAJHIV010000001.1"/>
</dbReference>
<sequence length="57" mass="6373">MLVLRSPEALKAPSAMTVDANNKRQDIAKRYPGVNLIRVEADGIPQEKPRRLSPPYT</sequence>
<organism evidence="1 2">
    <name type="scientific">Methylomonas albis</name>
    <dbReference type="NCBI Taxonomy" id="1854563"/>
    <lineage>
        <taxon>Bacteria</taxon>
        <taxon>Pseudomonadati</taxon>
        <taxon>Pseudomonadota</taxon>
        <taxon>Gammaproteobacteria</taxon>
        <taxon>Methylococcales</taxon>
        <taxon>Methylococcaceae</taxon>
        <taxon>Methylomonas</taxon>
    </lineage>
</organism>
<name>A0ABR9D581_9GAMM</name>
<proteinExistence type="predicted"/>
<dbReference type="EMBL" id="JACXSS010000001">
    <property type="protein sequence ID" value="MBD9358287.1"/>
    <property type="molecule type" value="Genomic_DNA"/>
</dbReference>
<evidence type="ECO:0000313" key="2">
    <source>
        <dbReference type="Proteomes" id="UP000652176"/>
    </source>
</evidence>
<dbReference type="Proteomes" id="UP000652176">
    <property type="component" value="Unassembled WGS sequence"/>
</dbReference>
<protein>
    <submittedName>
        <fullName evidence="1">Uncharacterized protein</fullName>
    </submittedName>
</protein>
<gene>
    <name evidence="1" type="ORF">IE877_20825</name>
</gene>